<reference evidence="2" key="1">
    <citation type="submission" date="2014-07" db="EMBL/GenBank/DDBJ databases">
        <authorList>
            <person name="Martin A.A"/>
            <person name="De Silva N."/>
        </authorList>
    </citation>
    <scope>NUCLEOTIDE SEQUENCE</scope>
</reference>
<evidence type="ECO:0000256" key="1">
    <source>
        <dbReference type="SAM" id="Coils"/>
    </source>
</evidence>
<protein>
    <submittedName>
        <fullName evidence="3">Spindle and centriole-associated protein 1</fullName>
    </submittedName>
</protein>
<reference evidence="3" key="2">
    <citation type="submission" date="2015-08" db="UniProtKB">
        <authorList>
            <consortium name="WormBaseParasite"/>
        </authorList>
    </citation>
    <scope>IDENTIFICATION</scope>
</reference>
<sequence length="318" mass="36634">MTTKVDNLKNSEYPRQLIQVTKSNKSDDVVRTELRFVSYDLKTNLEQRFGSSEGSAVTQALWSLLTHLNKLNKDGDATEDDLLMQKQILEIQLEKARNNLESNEKYMREMMEMLKESEKIIKHEDGCVKPRRKNRSVSVDRVHYKQPTIIHKNDVNRKTKVTRYQAGVVSETSYIEPSMCEVITERNNNCHRTANFTVNDKVSLSNSMCQALHDISNRVMQLQASSSSNDPIFKGKIKNVREMVDNLRELLLTTQNGSEKISIKILKNKFEILTSALNNLYNQHLKNQSMNDEGNGGFTKRTVLLSSYIKENKDKKLL</sequence>
<keyword evidence="1" id="KW-0175">Coiled coil</keyword>
<proteinExistence type="predicted"/>
<evidence type="ECO:0000313" key="2">
    <source>
        <dbReference type="Proteomes" id="UP000035680"/>
    </source>
</evidence>
<organism evidence="2 3">
    <name type="scientific">Strongyloides venezuelensis</name>
    <name type="common">Threadworm</name>
    <dbReference type="NCBI Taxonomy" id="75913"/>
    <lineage>
        <taxon>Eukaryota</taxon>
        <taxon>Metazoa</taxon>
        <taxon>Ecdysozoa</taxon>
        <taxon>Nematoda</taxon>
        <taxon>Chromadorea</taxon>
        <taxon>Rhabditida</taxon>
        <taxon>Tylenchina</taxon>
        <taxon>Panagrolaimomorpha</taxon>
        <taxon>Strongyloidoidea</taxon>
        <taxon>Strongyloididae</taxon>
        <taxon>Strongyloides</taxon>
    </lineage>
</organism>
<feature type="coiled-coil region" evidence="1">
    <location>
        <begin position="79"/>
        <end position="113"/>
    </location>
</feature>
<dbReference type="AlphaFoldDB" id="A0A0K0FUK5"/>
<dbReference type="Proteomes" id="UP000035680">
    <property type="component" value="Unassembled WGS sequence"/>
</dbReference>
<keyword evidence="2" id="KW-1185">Reference proteome</keyword>
<name>A0A0K0FUK5_STRVS</name>
<accession>A0A0K0FUK5</accession>
<dbReference type="WBParaSite" id="SVE_1601800.1">
    <property type="protein sequence ID" value="SVE_1601800.1"/>
    <property type="gene ID" value="SVE_1601800"/>
</dbReference>
<evidence type="ECO:0000313" key="3">
    <source>
        <dbReference type="WBParaSite" id="SVE_1601800.1"/>
    </source>
</evidence>